<evidence type="ECO:0000313" key="8">
    <source>
        <dbReference type="Proteomes" id="UP000583944"/>
    </source>
</evidence>
<evidence type="ECO:0000256" key="5">
    <source>
        <dbReference type="SAM" id="Phobius"/>
    </source>
</evidence>
<dbReference type="InterPro" id="IPR002645">
    <property type="entry name" value="STAS_dom"/>
</dbReference>
<comment type="caution">
    <text evidence="7">The sequence shown here is derived from an EMBL/GenBank/DDBJ whole genome shotgun (WGS) entry which is preliminary data.</text>
</comment>
<reference evidence="7 8" key="1">
    <citation type="journal article" date="2019" name="Genome Biol. Evol.">
        <title>Nanopore Sequencing Significantly Improves Genome Assembly of the Protozoan Parasite Trypanosoma cruzi.</title>
        <authorList>
            <person name="Diaz-Viraque F."/>
            <person name="Pita S."/>
            <person name="Greif G."/>
            <person name="de Souza R.C.M."/>
            <person name="Iraola G."/>
            <person name="Robello C."/>
        </authorList>
    </citation>
    <scope>NUCLEOTIDE SEQUENCE [LARGE SCALE GENOMIC DNA]</scope>
    <source>
        <strain evidence="7 8">Berenice</strain>
    </source>
</reference>
<accession>A0A7J6Y580</accession>
<evidence type="ECO:0000259" key="6">
    <source>
        <dbReference type="PROSITE" id="PS50801"/>
    </source>
</evidence>
<dbReference type="Pfam" id="PF00916">
    <property type="entry name" value="Sulfate_transp"/>
    <property type="match status" value="1"/>
</dbReference>
<dbReference type="SUPFAM" id="SSF52091">
    <property type="entry name" value="SpoIIaa-like"/>
    <property type="match status" value="1"/>
</dbReference>
<feature type="transmembrane region" description="Helical" evidence="5">
    <location>
        <begin position="244"/>
        <end position="265"/>
    </location>
</feature>
<dbReference type="CDD" id="cd07042">
    <property type="entry name" value="STAS_SulP_like_sulfate_transporter"/>
    <property type="match status" value="1"/>
</dbReference>
<feature type="transmembrane region" description="Helical" evidence="5">
    <location>
        <begin position="427"/>
        <end position="444"/>
    </location>
</feature>
<feature type="transmembrane region" description="Helical" evidence="5">
    <location>
        <begin position="464"/>
        <end position="489"/>
    </location>
</feature>
<proteinExistence type="predicted"/>
<dbReference type="Gene3D" id="3.30.750.24">
    <property type="entry name" value="STAS domain"/>
    <property type="match status" value="1"/>
</dbReference>
<organism evidence="7 8">
    <name type="scientific">Trypanosoma cruzi</name>
    <dbReference type="NCBI Taxonomy" id="5693"/>
    <lineage>
        <taxon>Eukaryota</taxon>
        <taxon>Discoba</taxon>
        <taxon>Euglenozoa</taxon>
        <taxon>Kinetoplastea</taxon>
        <taxon>Metakinetoplastina</taxon>
        <taxon>Trypanosomatida</taxon>
        <taxon>Trypanosomatidae</taxon>
        <taxon>Trypanosoma</taxon>
        <taxon>Schizotrypanum</taxon>
    </lineage>
</organism>
<dbReference type="Proteomes" id="UP000583944">
    <property type="component" value="Unassembled WGS sequence"/>
</dbReference>
<feature type="domain" description="STAS" evidence="6">
    <location>
        <begin position="521"/>
        <end position="590"/>
    </location>
</feature>
<dbReference type="VEuPathDB" id="TriTrypDB:ECC02_005433"/>
<comment type="subcellular location">
    <subcellularLocation>
        <location evidence="1">Membrane</location>
        <topology evidence="1">Multi-pass membrane protein</topology>
    </subcellularLocation>
</comment>
<protein>
    <recommendedName>
        <fullName evidence="6">STAS domain-containing protein</fullName>
    </recommendedName>
</protein>
<keyword evidence="4 5" id="KW-0472">Membrane</keyword>
<keyword evidence="3 5" id="KW-1133">Transmembrane helix</keyword>
<name>A0A7J6Y580_TRYCR</name>
<gene>
    <name evidence="7" type="ORF">ECC02_005433</name>
</gene>
<evidence type="ECO:0000256" key="3">
    <source>
        <dbReference type="ARBA" id="ARBA00022989"/>
    </source>
</evidence>
<feature type="transmembrane region" description="Helical" evidence="5">
    <location>
        <begin position="91"/>
        <end position="118"/>
    </location>
</feature>
<dbReference type="AlphaFoldDB" id="A0A7J6Y580"/>
<keyword evidence="2 5" id="KW-0812">Transmembrane</keyword>
<evidence type="ECO:0000313" key="7">
    <source>
        <dbReference type="EMBL" id="KAF5221546.1"/>
    </source>
</evidence>
<evidence type="ECO:0000256" key="4">
    <source>
        <dbReference type="ARBA" id="ARBA00023136"/>
    </source>
</evidence>
<feature type="transmembrane region" description="Helical" evidence="5">
    <location>
        <begin position="40"/>
        <end position="59"/>
    </location>
</feature>
<dbReference type="InterPro" id="IPR001902">
    <property type="entry name" value="SLC26A/SulP_fam"/>
</dbReference>
<feature type="transmembrane region" description="Helical" evidence="5">
    <location>
        <begin position="401"/>
        <end position="421"/>
    </location>
</feature>
<evidence type="ECO:0000256" key="2">
    <source>
        <dbReference type="ARBA" id="ARBA00022692"/>
    </source>
</evidence>
<feature type="transmembrane region" description="Helical" evidence="5">
    <location>
        <begin position="200"/>
        <end position="224"/>
    </location>
</feature>
<feature type="transmembrane region" description="Helical" evidence="5">
    <location>
        <begin position="163"/>
        <end position="188"/>
    </location>
</feature>
<feature type="transmembrane region" description="Helical" evidence="5">
    <location>
        <begin position="272"/>
        <end position="289"/>
    </location>
</feature>
<dbReference type="VEuPathDB" id="TriTrypDB:BCY84_02475"/>
<dbReference type="EMBL" id="JABDHM010000036">
    <property type="protein sequence ID" value="KAF5221546.1"/>
    <property type="molecule type" value="Genomic_DNA"/>
</dbReference>
<dbReference type="PROSITE" id="PS50801">
    <property type="entry name" value="STAS"/>
    <property type="match status" value="1"/>
</dbReference>
<dbReference type="PANTHER" id="PTHR11814">
    <property type="entry name" value="SULFATE TRANSPORTER"/>
    <property type="match status" value="1"/>
</dbReference>
<dbReference type="GO" id="GO:0016020">
    <property type="term" value="C:membrane"/>
    <property type="evidence" value="ECO:0007669"/>
    <property type="project" value="UniProtKB-SubCell"/>
</dbReference>
<feature type="transmembrane region" description="Helical" evidence="5">
    <location>
        <begin position="327"/>
        <end position="348"/>
    </location>
</feature>
<feature type="transmembrane region" description="Helical" evidence="5">
    <location>
        <begin position="125"/>
        <end position="143"/>
    </location>
</feature>
<dbReference type="InterPro" id="IPR011547">
    <property type="entry name" value="SLC26A/SulP_dom"/>
</dbReference>
<feature type="transmembrane region" description="Helical" evidence="5">
    <location>
        <begin position="368"/>
        <end position="389"/>
    </location>
</feature>
<sequence length="623" mass="68043">MCAGHVPGKCAVNSIGHYGGYLHPVAKENQKENLKGKLIVFKRGFISFCFMVGFFFRPVDIFGHPKTALGENLDPQRTWLEWVFMPRHKPLFYNFMANIKAGLTVALVNVPLSIALAIGSGATPAQGIVSCVWAGGVATIYGSSHFNVIGPTGALSGLLASMVVSYGGGVLAPLALQAGLWMMLFLLLRVNRLLRYVSSGVAHGFGCGVAIVIAVGQIPSALGLKGVAQRETIMEKLKEDYRCLGTISVPDTLLFLVTVVPLLILSKRYNKIPWQIIFTLFGILMAQVLPRGSFVLLNMKYPDLSLNFFAFSSLDLLINPQWFHPRIILYGFGIAIVGLMETLISSVIANNHVSDKSYLNYSSARDTFGLALSNVASAFVGGIPSTAALARTALMVHSGAFSRMAGVVSCVAVGLLCSVLLPLLKELPMATVAAILMVVAYKLVDLNDLHILHVIDTANLYSTIITCAACILTDTFVGLVVGIAISVLLNYADATVSDVVFEEEDEMFASPRTPQPRVFRVLIVQPQESLLFINSEKIKRTIFERSVAFRESLPPETKKHLVLDMSLVNRVDFDGTKALGEIINAHREKGWIVDVLNCQHLRNSLVLCTPYQDLQKLEYMELY</sequence>
<dbReference type="GO" id="GO:0055085">
    <property type="term" value="P:transmembrane transport"/>
    <property type="evidence" value="ECO:0007669"/>
    <property type="project" value="InterPro"/>
</dbReference>
<dbReference type="InterPro" id="IPR036513">
    <property type="entry name" value="STAS_dom_sf"/>
</dbReference>
<evidence type="ECO:0000256" key="1">
    <source>
        <dbReference type="ARBA" id="ARBA00004141"/>
    </source>
</evidence>